<accession>A0A1H2SVW5</accession>
<dbReference type="Pfam" id="PF22752">
    <property type="entry name" value="DUF488-N3i"/>
    <property type="match status" value="1"/>
</dbReference>
<organism evidence="1 2">
    <name type="scientific">Kandleria vitulina</name>
    <dbReference type="NCBI Taxonomy" id="1630"/>
    <lineage>
        <taxon>Bacteria</taxon>
        <taxon>Bacillati</taxon>
        <taxon>Bacillota</taxon>
        <taxon>Erysipelotrichia</taxon>
        <taxon>Erysipelotrichales</taxon>
        <taxon>Coprobacillaceae</taxon>
        <taxon>Kandleria</taxon>
    </lineage>
</organism>
<gene>
    <name evidence="1" type="ORF">SAMN04487759_1114</name>
</gene>
<evidence type="ECO:0000313" key="1">
    <source>
        <dbReference type="EMBL" id="SDW35667.1"/>
    </source>
</evidence>
<dbReference type="OrthoDB" id="9790745at2"/>
<reference evidence="1 2" key="1">
    <citation type="submission" date="2016-10" db="EMBL/GenBank/DDBJ databases">
        <authorList>
            <person name="de Groot N.N."/>
        </authorList>
    </citation>
    <scope>NUCLEOTIDE SEQUENCE [LARGE SCALE GENOMIC DNA]</scope>
    <source>
        <strain evidence="1 2">S3b</strain>
    </source>
</reference>
<evidence type="ECO:0000313" key="2">
    <source>
        <dbReference type="Proteomes" id="UP000182429"/>
    </source>
</evidence>
<name>A0A1H2SVW5_9FIRM</name>
<protein>
    <submittedName>
        <fullName evidence="1">Uncharacterized conserved protein YeaO, DUF488 family</fullName>
    </submittedName>
</protein>
<dbReference type="AlphaFoldDB" id="A0A1H2SVW5"/>
<proteinExistence type="predicted"/>
<dbReference type="eggNOG" id="COG3189">
    <property type="taxonomic scope" value="Bacteria"/>
</dbReference>
<dbReference type="PANTHER" id="PTHR36849:SF1">
    <property type="entry name" value="CYTOPLASMIC PROTEIN"/>
    <property type="match status" value="1"/>
</dbReference>
<dbReference type="PANTHER" id="PTHR36849">
    <property type="entry name" value="CYTOPLASMIC PROTEIN-RELATED"/>
    <property type="match status" value="1"/>
</dbReference>
<dbReference type="RefSeq" id="WP_074686154.1">
    <property type="nucleotide sequence ID" value="NZ_FNNF01000011.1"/>
</dbReference>
<dbReference type="STRING" id="1630.SAMN05216514_10271"/>
<dbReference type="InterPro" id="IPR052552">
    <property type="entry name" value="YeaO-like"/>
</dbReference>
<dbReference type="EMBL" id="FNNF01000011">
    <property type="protein sequence ID" value="SDW35667.1"/>
    <property type="molecule type" value="Genomic_DNA"/>
</dbReference>
<sequence>MHDLKIKRVYEPYDERDGYRILIDRLWPRGISKEKAHLNEWNKDVTPSPALRKWFSHDPKLFAGFKQAYEMELKDNIHVIWFIEHIETLLKEENVTLLYGAKSPTCNHAIILKEWIETHRGVENESSRNNDGRAS</sequence>
<dbReference type="Proteomes" id="UP000182429">
    <property type="component" value="Unassembled WGS sequence"/>
</dbReference>